<keyword evidence="1" id="KW-0238">DNA-binding</keyword>
<gene>
    <name evidence="3" type="ORF">D0435_03010</name>
</gene>
<reference evidence="3 4" key="1">
    <citation type="submission" date="2018-08" db="EMBL/GenBank/DDBJ databases">
        <title>Murine metabolic-syndrome-specific gut microbial biobank.</title>
        <authorList>
            <person name="Liu C."/>
        </authorList>
    </citation>
    <scope>NUCLEOTIDE SEQUENCE [LARGE SCALE GENOMIC DNA]</scope>
    <source>
        <strain evidence="3 4">28</strain>
    </source>
</reference>
<dbReference type="SUPFAM" id="SSF47413">
    <property type="entry name" value="lambda repressor-like DNA-binding domains"/>
    <property type="match status" value="1"/>
</dbReference>
<organism evidence="3 4">
    <name type="scientific">Anaerotruncus colihominis</name>
    <dbReference type="NCBI Taxonomy" id="169435"/>
    <lineage>
        <taxon>Bacteria</taxon>
        <taxon>Bacillati</taxon>
        <taxon>Bacillota</taxon>
        <taxon>Clostridia</taxon>
        <taxon>Eubacteriales</taxon>
        <taxon>Oscillospiraceae</taxon>
        <taxon>Anaerotruncus</taxon>
    </lineage>
</organism>
<dbReference type="PANTHER" id="PTHR46558">
    <property type="entry name" value="TRACRIPTIONAL REGULATORY PROTEIN-RELATED-RELATED"/>
    <property type="match status" value="1"/>
</dbReference>
<feature type="domain" description="HTH cro/C1-type" evidence="2">
    <location>
        <begin position="4"/>
        <end position="58"/>
    </location>
</feature>
<dbReference type="Proteomes" id="UP000446866">
    <property type="component" value="Unassembled WGS sequence"/>
</dbReference>
<dbReference type="RefSeq" id="WP_160200943.1">
    <property type="nucleotide sequence ID" value="NZ_QXWK01000004.1"/>
</dbReference>
<dbReference type="Pfam" id="PF01381">
    <property type="entry name" value="HTH_3"/>
    <property type="match status" value="1"/>
</dbReference>
<dbReference type="PANTHER" id="PTHR46558:SF4">
    <property type="entry name" value="DNA-BIDING PHAGE PROTEIN"/>
    <property type="match status" value="1"/>
</dbReference>
<evidence type="ECO:0000259" key="2">
    <source>
        <dbReference type="PROSITE" id="PS50943"/>
    </source>
</evidence>
<dbReference type="SMART" id="SM00530">
    <property type="entry name" value="HTH_XRE"/>
    <property type="match status" value="1"/>
</dbReference>
<name>A0A845QIP0_9FIRM</name>
<keyword evidence="4" id="KW-1185">Reference proteome</keyword>
<dbReference type="EMBL" id="QXWK01000004">
    <property type="protein sequence ID" value="NBH60643.1"/>
    <property type="molecule type" value="Genomic_DNA"/>
</dbReference>
<sequence>MSRLKQLRKNKDLTQFQVQLKTGIDQSNYSKMESGKRKPTSDQAELLSHLFETSVDYIYGFTDDPTPYPKPKKKD</sequence>
<evidence type="ECO:0000313" key="4">
    <source>
        <dbReference type="Proteomes" id="UP000446866"/>
    </source>
</evidence>
<protein>
    <submittedName>
        <fullName evidence="3">XRE family transcriptional regulator</fullName>
    </submittedName>
</protein>
<evidence type="ECO:0000256" key="1">
    <source>
        <dbReference type="ARBA" id="ARBA00023125"/>
    </source>
</evidence>
<dbReference type="AlphaFoldDB" id="A0A845QIP0"/>
<evidence type="ECO:0000313" key="3">
    <source>
        <dbReference type="EMBL" id="NBH60643.1"/>
    </source>
</evidence>
<accession>A0A845QIP0</accession>
<proteinExistence type="predicted"/>
<dbReference type="Gene3D" id="1.10.260.40">
    <property type="entry name" value="lambda repressor-like DNA-binding domains"/>
    <property type="match status" value="1"/>
</dbReference>
<dbReference type="PROSITE" id="PS50943">
    <property type="entry name" value="HTH_CROC1"/>
    <property type="match status" value="1"/>
</dbReference>
<comment type="caution">
    <text evidence="3">The sequence shown here is derived from an EMBL/GenBank/DDBJ whole genome shotgun (WGS) entry which is preliminary data.</text>
</comment>
<dbReference type="InterPro" id="IPR010982">
    <property type="entry name" value="Lambda_DNA-bd_dom_sf"/>
</dbReference>
<dbReference type="InterPro" id="IPR001387">
    <property type="entry name" value="Cro/C1-type_HTH"/>
</dbReference>
<dbReference type="CDD" id="cd00093">
    <property type="entry name" value="HTH_XRE"/>
    <property type="match status" value="1"/>
</dbReference>
<dbReference type="GO" id="GO:0003677">
    <property type="term" value="F:DNA binding"/>
    <property type="evidence" value="ECO:0007669"/>
    <property type="project" value="UniProtKB-KW"/>
</dbReference>